<evidence type="ECO:0000259" key="3">
    <source>
        <dbReference type="Pfam" id="PF20155"/>
    </source>
</evidence>
<keyword evidence="1" id="KW-0175">Coiled coil</keyword>
<dbReference type="InterPro" id="IPR053058">
    <property type="entry name" value="Mulikevirus_tape_measure"/>
</dbReference>
<dbReference type="EMBL" id="BAABFL010000037">
    <property type="protein sequence ID" value="GAA4648182.1"/>
    <property type="molecule type" value="Genomic_DNA"/>
</dbReference>
<evidence type="ECO:0000256" key="2">
    <source>
        <dbReference type="SAM" id="MobiDB-lite"/>
    </source>
</evidence>
<evidence type="ECO:0000313" key="5">
    <source>
        <dbReference type="Proteomes" id="UP001500604"/>
    </source>
</evidence>
<proteinExistence type="predicted"/>
<dbReference type="RefSeq" id="WP_345193528.1">
    <property type="nucleotide sequence ID" value="NZ_BAABFL010000037.1"/>
</dbReference>
<accession>A0ABP8V045</accession>
<dbReference type="Pfam" id="PF20155">
    <property type="entry name" value="TMP_3"/>
    <property type="match status" value="1"/>
</dbReference>
<dbReference type="PANTHER" id="PTHR38812:SF2">
    <property type="entry name" value="MU-LIKE PROPHAGE FLUMU PROTEIN GP42"/>
    <property type="match status" value="1"/>
</dbReference>
<protein>
    <recommendedName>
        <fullName evidence="3">Tape measure protein N-terminal domain-containing protein</fullName>
    </recommendedName>
</protein>
<dbReference type="Proteomes" id="UP001500604">
    <property type="component" value="Unassembled WGS sequence"/>
</dbReference>
<evidence type="ECO:0000313" key="4">
    <source>
        <dbReference type="EMBL" id="GAA4648182.1"/>
    </source>
</evidence>
<keyword evidence="5" id="KW-1185">Reference proteome</keyword>
<gene>
    <name evidence="4" type="ORF">GCM10023116_04480</name>
</gene>
<organism evidence="4 5">
    <name type="scientific">Kistimonas scapharcae</name>
    <dbReference type="NCBI Taxonomy" id="1036133"/>
    <lineage>
        <taxon>Bacteria</taxon>
        <taxon>Pseudomonadati</taxon>
        <taxon>Pseudomonadota</taxon>
        <taxon>Gammaproteobacteria</taxon>
        <taxon>Oceanospirillales</taxon>
        <taxon>Endozoicomonadaceae</taxon>
        <taxon>Kistimonas</taxon>
    </lineage>
</organism>
<dbReference type="NCBIfam" id="TIGR02675">
    <property type="entry name" value="tape_meas_nterm"/>
    <property type="match status" value="1"/>
</dbReference>
<feature type="domain" description="Tape measure protein N-terminal" evidence="3">
    <location>
        <begin position="70"/>
        <end position="250"/>
    </location>
</feature>
<dbReference type="PANTHER" id="PTHR38812">
    <property type="entry name" value="MU-LIKE PROPHAGE FLUMU PROTEIN GP42"/>
    <property type="match status" value="1"/>
</dbReference>
<sequence>MARVTQGVMNIIIRAKDLAKGTLAKVTRQLRGMGDESRNTENQFSRLARSFRNLLLAGTGFYALKRAMTGVLSTGDQFERTAVQLKAVMGSVEEGEKAFAWIREFTQNTPLQLQDVTNAFVLLRNFGFDPTDGTMQSLVDMNAKLGGSQEKLQRITLQLGQAWGNQKLQYEEIKTLIENGVPVWDLLSQATGKNVTELRALSAQGKLGRDAIRGLIDAMGQSSRGAAADAMSLLSGYISNLKDRWSEFANLVAESGWLDYIKDNLRQLNQSLETLDKNGKLKQIAQSVSDTFIGIAESIKAFFADLTLDAFVDQTRAGLQGIVDATGPAIQAFTLLGNAVKLVFNSITSAVSGLQASLNLAGAKISGLVSDIAGALGNGELQKKAGGMAEDLENRFDVLAESIRNDAADMQEAISGFAHAATVEMPKVAQSMETVKSTMTTANTAIQNANKETAQSSSQLFGDIQAAMQAIDASETSAELADIGVVLARSYTEQKLSAEDYQDAAEKLREKLRELKEAAKATSTGFQSISNDGDEAFSGITQSAGNAQSVTGMMANHINGITRELHALSPAAEKAFHAMNQDNSAEGIRNTGGAIADLRQQLDDARQKADELSQSMGHLEATGISDWFKHTAIAAELTKAQFLEQKIAFTELMQAWQDGELSAQAFTRQASAMGNSLNLLDEADLSTLNNALAQARTQMDALNSSTRNTLESLQSELDRLRGNTGAVEKRNFERQNRELKQQLEEARDKGDAESIANLEKSLRLNRQVYNEKRRQLSDDQRQQSLRDRKREQQRSSTPEQPASQPTSAPAAQVPSPATKHTPDRTIRLEYPGGRVDIGVQESEELKLLKALELAGMRAV</sequence>
<dbReference type="InterPro" id="IPR013491">
    <property type="entry name" value="Tape_meas_N"/>
</dbReference>
<feature type="region of interest" description="Disordered" evidence="2">
    <location>
        <begin position="716"/>
        <end position="736"/>
    </location>
</feature>
<feature type="compositionally biased region" description="Basic and acidic residues" evidence="2">
    <location>
        <begin position="769"/>
        <end position="793"/>
    </location>
</feature>
<feature type="coiled-coil region" evidence="1">
    <location>
        <begin position="491"/>
        <end position="525"/>
    </location>
</feature>
<feature type="compositionally biased region" description="Low complexity" evidence="2">
    <location>
        <begin position="800"/>
        <end position="818"/>
    </location>
</feature>
<feature type="coiled-coil region" evidence="1">
    <location>
        <begin position="588"/>
        <end position="622"/>
    </location>
</feature>
<reference evidence="5" key="1">
    <citation type="journal article" date="2019" name="Int. J. Syst. Evol. Microbiol.">
        <title>The Global Catalogue of Microorganisms (GCM) 10K type strain sequencing project: providing services to taxonomists for standard genome sequencing and annotation.</title>
        <authorList>
            <consortium name="The Broad Institute Genomics Platform"/>
            <consortium name="The Broad Institute Genome Sequencing Center for Infectious Disease"/>
            <person name="Wu L."/>
            <person name="Ma J."/>
        </authorList>
    </citation>
    <scope>NUCLEOTIDE SEQUENCE [LARGE SCALE GENOMIC DNA]</scope>
    <source>
        <strain evidence="5">JCM 17805</strain>
    </source>
</reference>
<evidence type="ECO:0000256" key="1">
    <source>
        <dbReference type="SAM" id="Coils"/>
    </source>
</evidence>
<name>A0ABP8V045_9GAMM</name>
<comment type="caution">
    <text evidence="4">The sequence shown here is derived from an EMBL/GenBank/DDBJ whole genome shotgun (WGS) entry which is preliminary data.</text>
</comment>
<feature type="region of interest" description="Disordered" evidence="2">
    <location>
        <begin position="769"/>
        <end position="829"/>
    </location>
</feature>